<keyword evidence="1" id="KW-0233">DNA recombination</keyword>
<dbReference type="Pfam" id="PF00589">
    <property type="entry name" value="Phage_integrase"/>
    <property type="match status" value="1"/>
</dbReference>
<dbReference type="EMBL" id="JBHTJT010000008">
    <property type="protein sequence ID" value="MFD0979607.1"/>
    <property type="molecule type" value="Genomic_DNA"/>
</dbReference>
<comment type="caution">
    <text evidence="3">The sequence shown here is derived from an EMBL/GenBank/DDBJ whole genome shotgun (WGS) entry which is preliminary data.</text>
</comment>
<reference evidence="4" key="1">
    <citation type="journal article" date="2019" name="Int. J. Syst. Evol. Microbiol.">
        <title>The Global Catalogue of Microorganisms (GCM) 10K type strain sequencing project: providing services to taxonomists for standard genome sequencing and annotation.</title>
        <authorList>
            <consortium name="The Broad Institute Genomics Platform"/>
            <consortium name="The Broad Institute Genome Sequencing Center for Infectious Disease"/>
            <person name="Wu L."/>
            <person name="Ma J."/>
        </authorList>
    </citation>
    <scope>NUCLEOTIDE SEQUENCE [LARGE SCALE GENOMIC DNA]</scope>
    <source>
        <strain evidence="4">CCUG 60524</strain>
    </source>
</reference>
<feature type="domain" description="Tyr recombinase" evidence="2">
    <location>
        <begin position="26"/>
        <end position="198"/>
    </location>
</feature>
<organism evidence="3 4">
    <name type="scientific">Tropicimonas aquimaris</name>
    <dbReference type="NCBI Taxonomy" id="914152"/>
    <lineage>
        <taxon>Bacteria</taxon>
        <taxon>Pseudomonadati</taxon>
        <taxon>Pseudomonadota</taxon>
        <taxon>Alphaproteobacteria</taxon>
        <taxon>Rhodobacterales</taxon>
        <taxon>Roseobacteraceae</taxon>
        <taxon>Tropicimonas</taxon>
    </lineage>
</organism>
<dbReference type="Gene3D" id="1.10.443.10">
    <property type="entry name" value="Intergrase catalytic core"/>
    <property type="match status" value="1"/>
</dbReference>
<proteinExistence type="predicted"/>
<keyword evidence="4" id="KW-1185">Reference proteome</keyword>
<dbReference type="SUPFAM" id="SSF56349">
    <property type="entry name" value="DNA breaking-rejoining enzymes"/>
    <property type="match status" value="1"/>
</dbReference>
<dbReference type="InterPro" id="IPR013762">
    <property type="entry name" value="Integrase-like_cat_sf"/>
</dbReference>
<accession>A0ABW3IPR5</accession>
<evidence type="ECO:0000259" key="2">
    <source>
        <dbReference type="PROSITE" id="PS51898"/>
    </source>
</evidence>
<protein>
    <submittedName>
        <fullName evidence="3">Tyrosine-type recombinase/integrase</fullName>
    </submittedName>
</protein>
<sequence>MNLAIDLEWRADNPASNVKPCKASSTGFHTWTEGEIERFYATHAVGTVAHTAMTLMLYTGAARADVVRLGRQNLASGRLRYRRQKTIRTNGLLIDIPVHPELGKVIRALPYNRLTFLETDYGECRSATGFGNLMRKWCDEANLPNCTSHGLRKAIARRMAEAGATPHEIMAVTGHKSLKDVMLYTSEFNRGSLADLAIGRL</sequence>
<dbReference type="RefSeq" id="WP_386073935.1">
    <property type="nucleotide sequence ID" value="NZ_JBHTJT010000008.1"/>
</dbReference>
<evidence type="ECO:0000313" key="3">
    <source>
        <dbReference type="EMBL" id="MFD0979607.1"/>
    </source>
</evidence>
<evidence type="ECO:0000313" key="4">
    <source>
        <dbReference type="Proteomes" id="UP001597108"/>
    </source>
</evidence>
<name>A0ABW3IPR5_9RHOB</name>
<dbReference type="Proteomes" id="UP001597108">
    <property type="component" value="Unassembled WGS sequence"/>
</dbReference>
<dbReference type="PROSITE" id="PS51898">
    <property type="entry name" value="TYR_RECOMBINASE"/>
    <property type="match status" value="1"/>
</dbReference>
<evidence type="ECO:0000256" key="1">
    <source>
        <dbReference type="ARBA" id="ARBA00023172"/>
    </source>
</evidence>
<dbReference type="InterPro" id="IPR002104">
    <property type="entry name" value="Integrase_catalytic"/>
</dbReference>
<gene>
    <name evidence="3" type="ORF">ACFQ2S_08065</name>
</gene>
<dbReference type="InterPro" id="IPR011010">
    <property type="entry name" value="DNA_brk_join_enz"/>
</dbReference>